<reference evidence="2" key="1">
    <citation type="submission" date="2018-06" db="EMBL/GenBank/DDBJ databases">
        <authorList>
            <person name="Zhirakovskaya E."/>
        </authorList>
    </citation>
    <scope>NUCLEOTIDE SEQUENCE</scope>
</reference>
<sequence length="42" mass="4759">MLFVVLPLLARDLNAGEMYVGLIFAGSAALYMFFSPFWGWRS</sequence>
<proteinExistence type="predicted"/>
<organism evidence="2">
    <name type="scientific">hydrothermal vent metagenome</name>
    <dbReference type="NCBI Taxonomy" id="652676"/>
    <lineage>
        <taxon>unclassified sequences</taxon>
        <taxon>metagenomes</taxon>
        <taxon>ecological metagenomes</taxon>
    </lineage>
</organism>
<feature type="non-terminal residue" evidence="2">
    <location>
        <position position="42"/>
    </location>
</feature>
<keyword evidence="1" id="KW-0812">Transmembrane</keyword>
<dbReference type="EMBL" id="UOEE01000305">
    <property type="protein sequence ID" value="VAW00892.1"/>
    <property type="molecule type" value="Genomic_DNA"/>
</dbReference>
<feature type="transmembrane region" description="Helical" evidence="1">
    <location>
        <begin position="20"/>
        <end position="40"/>
    </location>
</feature>
<dbReference type="AlphaFoldDB" id="A0A3B0SEA0"/>
<dbReference type="InterPro" id="IPR036259">
    <property type="entry name" value="MFS_trans_sf"/>
</dbReference>
<accession>A0A3B0SEA0</accession>
<name>A0A3B0SEA0_9ZZZZ</name>
<protein>
    <submittedName>
        <fullName evidence="2">Uncharacterized protein</fullName>
    </submittedName>
</protein>
<gene>
    <name evidence="2" type="ORF">MNBD_ALPHA06-970</name>
</gene>
<dbReference type="SUPFAM" id="SSF103473">
    <property type="entry name" value="MFS general substrate transporter"/>
    <property type="match status" value="1"/>
</dbReference>
<evidence type="ECO:0000313" key="2">
    <source>
        <dbReference type="EMBL" id="VAW00892.1"/>
    </source>
</evidence>
<evidence type="ECO:0000256" key="1">
    <source>
        <dbReference type="SAM" id="Phobius"/>
    </source>
</evidence>
<keyword evidence="1" id="KW-0472">Membrane</keyword>
<keyword evidence="1" id="KW-1133">Transmembrane helix</keyword>